<reference evidence="2 3" key="1">
    <citation type="journal article" date="2022" name="Nat. Plants">
        <title>Genomes of leafy and leafless Platanthera orchids illuminate the evolution of mycoheterotrophy.</title>
        <authorList>
            <person name="Li M.H."/>
            <person name="Liu K.W."/>
            <person name="Li Z."/>
            <person name="Lu H.C."/>
            <person name="Ye Q.L."/>
            <person name="Zhang D."/>
            <person name="Wang J.Y."/>
            <person name="Li Y.F."/>
            <person name="Zhong Z.M."/>
            <person name="Liu X."/>
            <person name="Yu X."/>
            <person name="Liu D.K."/>
            <person name="Tu X.D."/>
            <person name="Liu B."/>
            <person name="Hao Y."/>
            <person name="Liao X.Y."/>
            <person name="Jiang Y.T."/>
            <person name="Sun W.H."/>
            <person name="Chen J."/>
            <person name="Chen Y.Q."/>
            <person name="Ai Y."/>
            <person name="Zhai J.W."/>
            <person name="Wu S.S."/>
            <person name="Zhou Z."/>
            <person name="Hsiao Y.Y."/>
            <person name="Wu W.L."/>
            <person name="Chen Y.Y."/>
            <person name="Lin Y.F."/>
            <person name="Hsu J.L."/>
            <person name="Li C.Y."/>
            <person name="Wang Z.W."/>
            <person name="Zhao X."/>
            <person name="Zhong W.Y."/>
            <person name="Ma X.K."/>
            <person name="Ma L."/>
            <person name="Huang J."/>
            <person name="Chen G.Z."/>
            <person name="Huang M.Z."/>
            <person name="Huang L."/>
            <person name="Peng D.H."/>
            <person name="Luo Y.B."/>
            <person name="Zou S.Q."/>
            <person name="Chen S.P."/>
            <person name="Lan S."/>
            <person name="Tsai W.C."/>
            <person name="Van de Peer Y."/>
            <person name="Liu Z.J."/>
        </authorList>
    </citation>
    <scope>NUCLEOTIDE SEQUENCE [LARGE SCALE GENOMIC DNA]</scope>
    <source>
        <strain evidence="2">Lor287</strain>
    </source>
</reference>
<protein>
    <submittedName>
        <fullName evidence="2">Uncharacterized protein</fullName>
    </submittedName>
</protein>
<feature type="compositionally biased region" description="Low complexity" evidence="1">
    <location>
        <begin position="324"/>
        <end position="337"/>
    </location>
</feature>
<sequence length="350" mass="37082">MPVNGSSSDFQSLHGIIVVKELEPILTKGNDQPKIACIQGNEAHCSIGVDLLLLKKRKKSIILFLSKGGTKWICVNESDENFAFKISCNNVVHTNNLRHPNPSRLASDQTTARRGDDNPILGQPLAAVPENAFAAALPENAFAAALPENAFAAALPENAFAAARNLLVTQCRAAENSASGLLGFRRLSSISVRHTRLSHTPIPATGRYEAPPAAGSRSIPPPLLEGRSTRQAFPGPPPVTTPAEEFSRLQPLLDSPFLNLKLYVSPNAVTPPEPHPSIPLPSAVPTLLFLEDLVPVSRGPVPAGYRPSSNRRFSAPPKPPAGYRPSQAAAGLAAASPRSPPAPLAISDPI</sequence>
<name>A0AAP0GE14_9ASPA</name>
<comment type="caution">
    <text evidence="2">The sequence shown here is derived from an EMBL/GenBank/DDBJ whole genome shotgun (WGS) entry which is preliminary data.</text>
</comment>
<keyword evidence="3" id="KW-1185">Reference proteome</keyword>
<evidence type="ECO:0000313" key="3">
    <source>
        <dbReference type="Proteomes" id="UP001418222"/>
    </source>
</evidence>
<organism evidence="2 3">
    <name type="scientific">Platanthera zijinensis</name>
    <dbReference type="NCBI Taxonomy" id="2320716"/>
    <lineage>
        <taxon>Eukaryota</taxon>
        <taxon>Viridiplantae</taxon>
        <taxon>Streptophyta</taxon>
        <taxon>Embryophyta</taxon>
        <taxon>Tracheophyta</taxon>
        <taxon>Spermatophyta</taxon>
        <taxon>Magnoliopsida</taxon>
        <taxon>Liliopsida</taxon>
        <taxon>Asparagales</taxon>
        <taxon>Orchidaceae</taxon>
        <taxon>Orchidoideae</taxon>
        <taxon>Orchideae</taxon>
        <taxon>Orchidinae</taxon>
        <taxon>Platanthera</taxon>
    </lineage>
</organism>
<dbReference type="Proteomes" id="UP001418222">
    <property type="component" value="Unassembled WGS sequence"/>
</dbReference>
<dbReference type="EMBL" id="JBBWWQ010000002">
    <property type="protein sequence ID" value="KAK8954323.1"/>
    <property type="molecule type" value="Genomic_DNA"/>
</dbReference>
<feature type="region of interest" description="Disordered" evidence="1">
    <location>
        <begin position="201"/>
        <end position="243"/>
    </location>
</feature>
<dbReference type="AlphaFoldDB" id="A0AAP0GE14"/>
<proteinExistence type="predicted"/>
<feature type="region of interest" description="Disordered" evidence="1">
    <location>
        <begin position="300"/>
        <end position="350"/>
    </location>
</feature>
<evidence type="ECO:0000256" key="1">
    <source>
        <dbReference type="SAM" id="MobiDB-lite"/>
    </source>
</evidence>
<gene>
    <name evidence="2" type="ORF">KSP39_PZI002008</name>
</gene>
<accession>A0AAP0GE14</accession>
<evidence type="ECO:0000313" key="2">
    <source>
        <dbReference type="EMBL" id="KAK8954323.1"/>
    </source>
</evidence>